<keyword evidence="1 6" id="KW-0812">Transmembrane</keyword>
<evidence type="ECO:0000256" key="3">
    <source>
        <dbReference type="ARBA" id="ARBA00022989"/>
    </source>
</evidence>
<feature type="transmembrane region" description="Helical" evidence="6">
    <location>
        <begin position="23"/>
        <end position="44"/>
    </location>
</feature>
<accession>A0A8H3DJ82</accession>
<proteinExistence type="inferred from homology"/>
<evidence type="ECO:0000256" key="5">
    <source>
        <dbReference type="ARBA" id="ARBA00023329"/>
    </source>
</evidence>
<organism evidence="7 8">
    <name type="scientific">Rhizoctonia solani</name>
    <dbReference type="NCBI Taxonomy" id="456999"/>
    <lineage>
        <taxon>Eukaryota</taxon>
        <taxon>Fungi</taxon>
        <taxon>Dikarya</taxon>
        <taxon>Basidiomycota</taxon>
        <taxon>Agaricomycotina</taxon>
        <taxon>Agaricomycetes</taxon>
        <taxon>Cantharellales</taxon>
        <taxon>Ceratobasidiaceae</taxon>
        <taxon>Rhizoctonia</taxon>
    </lineage>
</organism>
<evidence type="ECO:0000313" key="7">
    <source>
        <dbReference type="EMBL" id="CAE6523580.1"/>
    </source>
</evidence>
<dbReference type="GO" id="GO:0033116">
    <property type="term" value="C:endoplasmic reticulum-Golgi intermediate compartment membrane"/>
    <property type="evidence" value="ECO:0007669"/>
    <property type="project" value="UniProtKB-SubCell"/>
</dbReference>
<keyword evidence="2 6" id="KW-0256">Endoplasmic reticulum</keyword>
<evidence type="ECO:0000313" key="8">
    <source>
        <dbReference type="Proteomes" id="UP000663853"/>
    </source>
</evidence>
<gene>
    <name evidence="7" type="ORF">RDB_LOCUS153349</name>
</gene>
<protein>
    <recommendedName>
        <fullName evidence="9">Vacuolar ATPase assembly integral membrane protein VMA21</fullName>
    </recommendedName>
</protein>
<dbReference type="Proteomes" id="UP000663853">
    <property type="component" value="Unassembled WGS sequence"/>
</dbReference>
<sequence>MSNNVAAQAIPAKVVEDAADSAVLFKLSGFSIALAVVPLSSYFLSMNYLWGGNSTYAALTAILSANVVLIAYIILSISDDRASRPGVPQKESKKDI</sequence>
<evidence type="ECO:0000256" key="1">
    <source>
        <dbReference type="ARBA" id="ARBA00022692"/>
    </source>
</evidence>
<dbReference type="EMBL" id="CAJMXA010003889">
    <property type="protein sequence ID" value="CAE6523580.1"/>
    <property type="molecule type" value="Genomic_DNA"/>
</dbReference>
<feature type="transmembrane region" description="Helical" evidence="6">
    <location>
        <begin position="56"/>
        <end position="75"/>
    </location>
</feature>
<dbReference type="GO" id="GO:0012507">
    <property type="term" value="C:ER to Golgi transport vesicle membrane"/>
    <property type="evidence" value="ECO:0007669"/>
    <property type="project" value="UniProtKB-SubCell"/>
</dbReference>
<evidence type="ECO:0000256" key="6">
    <source>
        <dbReference type="HAMAP-Rule" id="MF_03058"/>
    </source>
</evidence>
<keyword evidence="5 6" id="KW-0968">Cytoplasmic vesicle</keyword>
<dbReference type="HAMAP" id="MF_03058">
    <property type="entry name" value="VMA21"/>
    <property type="match status" value="1"/>
</dbReference>
<comment type="function">
    <text evidence="6">Required for the assembly of the V0 complex of the vacuolar ATPase (V-ATPase) in the endoplasmic reticulum.</text>
</comment>
<comment type="caution">
    <text evidence="7">The sequence shown here is derived from an EMBL/GenBank/DDBJ whole genome shotgun (WGS) entry which is preliminary data.</text>
</comment>
<keyword evidence="4 6" id="KW-0472">Membrane</keyword>
<evidence type="ECO:0000256" key="4">
    <source>
        <dbReference type="ARBA" id="ARBA00023136"/>
    </source>
</evidence>
<evidence type="ECO:0000256" key="2">
    <source>
        <dbReference type="ARBA" id="ARBA00022824"/>
    </source>
</evidence>
<keyword evidence="3 6" id="KW-1133">Transmembrane helix</keyword>
<reference evidence="7" key="1">
    <citation type="submission" date="2021-01" db="EMBL/GenBank/DDBJ databases">
        <authorList>
            <person name="Kaushik A."/>
        </authorList>
    </citation>
    <scope>NUCLEOTIDE SEQUENCE</scope>
    <source>
        <strain evidence="7">AG6-10EEA</strain>
    </source>
</reference>
<dbReference type="InterPro" id="IPR019013">
    <property type="entry name" value="Vma21"/>
</dbReference>
<dbReference type="Pfam" id="PF09446">
    <property type="entry name" value="VMA21"/>
    <property type="match status" value="1"/>
</dbReference>
<comment type="caution">
    <text evidence="6">Lacks conserved residue(s) required for the propagation of feature annotation.</text>
</comment>
<dbReference type="GO" id="GO:0005789">
    <property type="term" value="C:endoplasmic reticulum membrane"/>
    <property type="evidence" value="ECO:0007669"/>
    <property type="project" value="UniProtKB-SubCell"/>
</dbReference>
<evidence type="ECO:0008006" key="9">
    <source>
        <dbReference type="Google" id="ProtNLM"/>
    </source>
</evidence>
<name>A0A8H3DJ82_9AGAM</name>
<dbReference type="GO" id="GO:0070072">
    <property type="term" value="P:vacuolar proton-transporting V-type ATPase complex assembly"/>
    <property type="evidence" value="ECO:0007669"/>
    <property type="project" value="UniProtKB-UniRule"/>
</dbReference>
<dbReference type="AlphaFoldDB" id="A0A8H3DJ82"/>
<comment type="similarity">
    <text evidence="6">Belongs to the VMA21 family.</text>
</comment>
<comment type="subcellular location">
    <subcellularLocation>
        <location evidence="6">Endoplasmic reticulum membrane</location>
        <topology evidence="6">Multi-pass membrane protein</topology>
    </subcellularLocation>
    <subcellularLocation>
        <location evidence="6">Endoplasmic reticulum-Golgi intermediate compartment membrane</location>
        <topology evidence="6">Multi-pass membrane protein</topology>
    </subcellularLocation>
    <subcellularLocation>
        <location evidence="6">Cytoplasmic vesicle</location>
        <location evidence="6">COPII-coated vesicle membrane</location>
        <topology evidence="6">Multi-pass membrane protein</topology>
    </subcellularLocation>
</comment>